<feature type="transmembrane region" description="Helical" evidence="1">
    <location>
        <begin position="46"/>
        <end position="63"/>
    </location>
</feature>
<comment type="caution">
    <text evidence="2">The sequence shown here is derived from an EMBL/GenBank/DDBJ whole genome shotgun (WGS) entry which is preliminary data.</text>
</comment>
<accession>E6MJC7</accession>
<keyword evidence="1" id="KW-1133">Transmembrane helix</keyword>
<evidence type="ECO:0000313" key="3">
    <source>
        <dbReference type="Proteomes" id="UP000004754"/>
    </source>
</evidence>
<gene>
    <name evidence="2" type="ORF">HMP0721_2112</name>
</gene>
<dbReference type="EMBL" id="AEQN01000027">
    <property type="protein sequence ID" value="EFV00804.1"/>
    <property type="molecule type" value="Genomic_DNA"/>
</dbReference>
<sequence length="297" mass="33499">METEQKAKKQKKPHIKIRMCFFVIGLLFLCTEASLGIGLSRPMQRWVFIPLYILVLLVPVLLYRKAGSFLASRKFLMLIVLVYVSMYGMLASQLNQMEHHAGVLSGANANVFSYTDDIFAKSYSSADEILKNTKLDAGYREFYRFEDSHAVSVFYQKPAPKHVKKGSYQEEDPFYMALKVLSVDIYKEGGRYYAVGTRKMSAASFDSYSDEETLRADLSASLSRKSVMPQADKLFVWGVSRYPHMDRVTVDGIPCAKIISLSLRGGNTGYFWIISNINAGLNPKTVSIKGLPNTNEK</sequence>
<feature type="transmembrane region" description="Helical" evidence="1">
    <location>
        <begin position="75"/>
        <end position="94"/>
    </location>
</feature>
<name>E6MJC7_9FIRM</name>
<keyword evidence="3" id="KW-1185">Reference proteome</keyword>
<protein>
    <submittedName>
        <fullName evidence="2">Uncharacterized protein</fullName>
    </submittedName>
</protein>
<keyword evidence="1" id="KW-0472">Membrane</keyword>
<dbReference type="AlphaFoldDB" id="E6MJC7"/>
<reference evidence="2 3" key="1">
    <citation type="submission" date="2010-12" db="EMBL/GenBank/DDBJ databases">
        <authorList>
            <person name="Muzny D."/>
            <person name="Qin X."/>
            <person name="Deng J."/>
            <person name="Jiang H."/>
            <person name="Liu Y."/>
            <person name="Qu J."/>
            <person name="Song X.-Z."/>
            <person name="Zhang L."/>
            <person name="Thornton R."/>
            <person name="Coyle M."/>
            <person name="Francisco L."/>
            <person name="Jackson L."/>
            <person name="Javaid M."/>
            <person name="Korchina V."/>
            <person name="Kovar C."/>
            <person name="Mata R."/>
            <person name="Mathew T."/>
            <person name="Ngo R."/>
            <person name="Nguyen L."/>
            <person name="Nguyen N."/>
            <person name="Okwuonu G."/>
            <person name="Ongeri F."/>
            <person name="Pham C."/>
            <person name="Simmons D."/>
            <person name="Wilczek-Boney K."/>
            <person name="Hale W."/>
            <person name="Jakkamsetti A."/>
            <person name="Pham P."/>
            <person name="Ruth R."/>
            <person name="San Lucas F."/>
            <person name="Warren J."/>
            <person name="Zhang J."/>
            <person name="Zhao Z."/>
            <person name="Zhou C."/>
            <person name="Zhu D."/>
            <person name="Lee S."/>
            <person name="Bess C."/>
            <person name="Blankenburg K."/>
            <person name="Forbes L."/>
            <person name="Fu Q."/>
            <person name="Gubbala S."/>
            <person name="Hirani K."/>
            <person name="Jayaseelan J.C."/>
            <person name="Lara F."/>
            <person name="Munidasa M."/>
            <person name="Palculict T."/>
            <person name="Patil S."/>
            <person name="Pu L.-L."/>
            <person name="Saada N."/>
            <person name="Tang L."/>
            <person name="Weissenberger G."/>
            <person name="Zhu Y."/>
            <person name="Hemphill L."/>
            <person name="Shang Y."/>
            <person name="Youmans B."/>
            <person name="Ayvaz T."/>
            <person name="Ross M."/>
            <person name="Santibanez J."/>
            <person name="Aqrawi P."/>
            <person name="Gross S."/>
            <person name="Joshi V."/>
            <person name="Fowler G."/>
            <person name="Nazareth L."/>
            <person name="Reid J."/>
            <person name="Worley K."/>
            <person name="Petrosino J."/>
            <person name="Highlander S."/>
            <person name="Gibbs R."/>
        </authorList>
    </citation>
    <scope>NUCLEOTIDE SEQUENCE [LARGE SCALE GENOMIC DNA]</scope>
    <source>
        <strain evidence="2 3">ATCC 23263</strain>
    </source>
</reference>
<evidence type="ECO:0000256" key="1">
    <source>
        <dbReference type="SAM" id="Phobius"/>
    </source>
</evidence>
<dbReference type="STRING" id="887929.HMP0721_2112"/>
<keyword evidence="1" id="KW-0812">Transmembrane</keyword>
<proteinExistence type="predicted"/>
<dbReference type="RefSeq" id="WP_006599534.1">
    <property type="nucleotide sequence ID" value="NZ_GL622359.1"/>
</dbReference>
<evidence type="ECO:0000313" key="2">
    <source>
        <dbReference type="EMBL" id="EFV00804.1"/>
    </source>
</evidence>
<organism evidence="2 3">
    <name type="scientific">Pseudoramibacter alactolyticus ATCC 23263</name>
    <dbReference type="NCBI Taxonomy" id="887929"/>
    <lineage>
        <taxon>Bacteria</taxon>
        <taxon>Bacillati</taxon>
        <taxon>Bacillota</taxon>
        <taxon>Clostridia</taxon>
        <taxon>Eubacteriales</taxon>
        <taxon>Eubacteriaceae</taxon>
        <taxon>Pseudoramibacter</taxon>
    </lineage>
</organism>
<dbReference type="OrthoDB" id="3034447at2"/>
<dbReference type="HOGENOM" id="CLU_936460_0_0_9"/>
<dbReference type="Proteomes" id="UP000004754">
    <property type="component" value="Unassembled WGS sequence"/>
</dbReference>
<dbReference type="eggNOG" id="ENOG50341H3">
    <property type="taxonomic scope" value="Bacteria"/>
</dbReference>